<dbReference type="InterPro" id="IPR000573">
    <property type="entry name" value="AconitaseA/IPMdHydase_ssu_swvl"/>
</dbReference>
<gene>
    <name evidence="4" type="ORF">C2R22_24190</name>
</gene>
<dbReference type="Proteomes" id="UP000236584">
    <property type="component" value="Plasmid unnamed4"/>
</dbReference>
<evidence type="ECO:0000313" key="5">
    <source>
        <dbReference type="Proteomes" id="UP000236584"/>
    </source>
</evidence>
<sequence>MQPDFYETVRDGDIIVAEEHFGCGSGRENTAEVIRTVGIVSVVAESFARIFYRNAIAIGLPVVTCCGVSEHVSEDDVIDIDLADGVVRNATTGEAFEFESLQAEIRSILDVGGWNGYLDGGRTSLRDE</sequence>
<reference evidence="4 5" key="1">
    <citation type="submission" date="2018-01" db="EMBL/GenBank/DDBJ databases">
        <title>Complete genome sequence of Salinigranum rubrum GX10T, an extremely halophilic archaeon isolated from a marine solar saltern.</title>
        <authorList>
            <person name="Han S."/>
        </authorList>
    </citation>
    <scope>NUCLEOTIDE SEQUENCE [LARGE SCALE GENOMIC DNA]</scope>
    <source>
        <strain evidence="4 5">GX10</strain>
        <plasmid evidence="5">Plasmid unnamed4</plasmid>
    </source>
</reference>
<accession>A0A2I8VRU5</accession>
<proteinExistence type="inferred from homology"/>
<dbReference type="EMBL" id="CP026313">
    <property type="protein sequence ID" value="AUV84633.1"/>
    <property type="molecule type" value="Genomic_DNA"/>
</dbReference>
<keyword evidence="5" id="KW-1185">Reference proteome</keyword>
<name>A0A2I8VRU5_9EURY</name>
<keyword evidence="4" id="KW-0614">Plasmid</keyword>
<geneLocation type="plasmid" evidence="4">
    <name>unnamed4</name>
</geneLocation>
<dbReference type="SUPFAM" id="SSF52016">
    <property type="entry name" value="LeuD/IlvD-like"/>
    <property type="match status" value="1"/>
</dbReference>
<evidence type="ECO:0000259" key="3">
    <source>
        <dbReference type="Pfam" id="PF00694"/>
    </source>
</evidence>
<dbReference type="RefSeq" id="WP_103428311.1">
    <property type="nucleotide sequence ID" value="NZ_CP026313.1"/>
</dbReference>
<dbReference type="InterPro" id="IPR011827">
    <property type="entry name" value="LeuD_type2/HacB/DmdB"/>
</dbReference>
<dbReference type="InterPro" id="IPR050075">
    <property type="entry name" value="LeuD"/>
</dbReference>
<dbReference type="PANTHER" id="PTHR43345">
    <property type="entry name" value="3-ISOPROPYLMALATE DEHYDRATASE SMALL SUBUNIT 2-RELATED-RELATED"/>
    <property type="match status" value="1"/>
</dbReference>
<organism evidence="4 5">
    <name type="scientific">Salinigranum rubrum</name>
    <dbReference type="NCBI Taxonomy" id="755307"/>
    <lineage>
        <taxon>Archaea</taxon>
        <taxon>Methanobacteriati</taxon>
        <taxon>Methanobacteriota</taxon>
        <taxon>Stenosarchaea group</taxon>
        <taxon>Halobacteria</taxon>
        <taxon>Halobacteriales</taxon>
        <taxon>Haloferacaceae</taxon>
        <taxon>Salinigranum</taxon>
    </lineage>
</organism>
<evidence type="ECO:0000256" key="2">
    <source>
        <dbReference type="ARBA" id="ARBA00023239"/>
    </source>
</evidence>
<dbReference type="OrthoDB" id="6505at2157"/>
<dbReference type="Pfam" id="PF00694">
    <property type="entry name" value="Aconitase_C"/>
    <property type="match status" value="1"/>
</dbReference>
<feature type="domain" description="Aconitase A/isopropylmalate dehydratase small subunit swivel" evidence="3">
    <location>
        <begin position="13"/>
        <end position="60"/>
    </location>
</feature>
<dbReference type="PANTHER" id="PTHR43345:SF2">
    <property type="entry name" value="3-ISOPROPYLMALATE DEHYDRATASE SMALL SUBUNIT 1"/>
    <property type="match status" value="1"/>
</dbReference>
<dbReference type="GeneID" id="35595264"/>
<evidence type="ECO:0000256" key="1">
    <source>
        <dbReference type="ARBA" id="ARBA00009869"/>
    </source>
</evidence>
<evidence type="ECO:0000313" key="4">
    <source>
        <dbReference type="EMBL" id="AUV84633.1"/>
    </source>
</evidence>
<keyword evidence="2" id="KW-0456">Lyase</keyword>
<dbReference type="Gene3D" id="3.20.19.10">
    <property type="entry name" value="Aconitase, domain 4"/>
    <property type="match status" value="1"/>
</dbReference>
<comment type="similarity">
    <text evidence="1">Belongs to the LeuD family. LeuD type 2 subfamily.</text>
</comment>
<dbReference type="InterPro" id="IPR015928">
    <property type="entry name" value="Aconitase/3IPM_dehydase_swvl"/>
</dbReference>
<dbReference type="KEGG" id="srub:C2R22_24190"/>
<protein>
    <submittedName>
        <fullName evidence="4">3-isopropylmalate dehydratase</fullName>
    </submittedName>
</protein>
<dbReference type="AlphaFoldDB" id="A0A2I8VRU5"/>
<dbReference type="GO" id="GO:0016836">
    <property type="term" value="F:hydro-lyase activity"/>
    <property type="evidence" value="ECO:0007669"/>
    <property type="project" value="InterPro"/>
</dbReference>
<dbReference type="NCBIfam" id="TIGR02087">
    <property type="entry name" value="LEUD_arch"/>
    <property type="match status" value="1"/>
</dbReference>